<evidence type="ECO:0000256" key="3">
    <source>
        <dbReference type="ARBA" id="ARBA00023163"/>
    </source>
</evidence>
<gene>
    <name evidence="6" type="ORF">MMSR116_14485</name>
</gene>
<keyword evidence="1" id="KW-0805">Transcription regulation</keyword>
<dbReference type="InterPro" id="IPR009061">
    <property type="entry name" value="DNA-bd_dom_put_sf"/>
</dbReference>
<reference evidence="6 7" key="1">
    <citation type="journal article" date="2012" name="Genet. Mol. Biol.">
        <title>Analysis of 16S rRNA and mxaF genes revealing insights into Methylobacterium niche-specific plant association.</title>
        <authorList>
            <person name="Dourado M.N."/>
            <person name="Andreote F.D."/>
            <person name="Dini-Andreote F."/>
            <person name="Conti R."/>
            <person name="Araujo J.M."/>
            <person name="Araujo W.L."/>
        </authorList>
    </citation>
    <scope>NUCLEOTIDE SEQUENCE [LARGE SCALE GENOMIC DNA]</scope>
    <source>
        <strain evidence="6 7">SR1.6/6</strain>
    </source>
</reference>
<dbReference type="PRINTS" id="PR00040">
    <property type="entry name" value="HTHMERR"/>
</dbReference>
<evidence type="ECO:0000259" key="5">
    <source>
        <dbReference type="PROSITE" id="PS50937"/>
    </source>
</evidence>
<sequence length="151" mass="16236">MRIGEAARACGISPKMIRYYERAGLIPAPTRSISGHRVYTEDEVRTLRFVHRARLLGFSVADTAMLLRLWHDEARASAGVKDLAIRRATDMERRAAALADAAASLRDLAGTCPGDDGPECPLIDALAREPGRPGSGSAPAPSTRIGARQTK</sequence>
<dbReference type="GO" id="GO:0003677">
    <property type="term" value="F:DNA binding"/>
    <property type="evidence" value="ECO:0007669"/>
    <property type="project" value="UniProtKB-KW"/>
</dbReference>
<dbReference type="SUPFAM" id="SSF46955">
    <property type="entry name" value="Putative DNA-binding domain"/>
    <property type="match status" value="1"/>
</dbReference>
<keyword evidence="3" id="KW-0804">Transcription</keyword>
<dbReference type="InterPro" id="IPR000551">
    <property type="entry name" value="MerR-type_HTH_dom"/>
</dbReference>
<dbReference type="RefSeq" id="WP_051072117.1">
    <property type="nucleotide sequence ID" value="NZ_CP043538.1"/>
</dbReference>
<dbReference type="InterPro" id="IPR047057">
    <property type="entry name" value="MerR_fam"/>
</dbReference>
<dbReference type="Gene3D" id="1.10.1660.10">
    <property type="match status" value="1"/>
</dbReference>
<dbReference type="AlphaFoldDB" id="A0A6B9FLR8"/>
<evidence type="ECO:0000256" key="4">
    <source>
        <dbReference type="SAM" id="MobiDB-lite"/>
    </source>
</evidence>
<dbReference type="Pfam" id="PF09278">
    <property type="entry name" value="MerR-DNA-bind"/>
    <property type="match status" value="1"/>
</dbReference>
<evidence type="ECO:0000256" key="2">
    <source>
        <dbReference type="ARBA" id="ARBA00023125"/>
    </source>
</evidence>
<proteinExistence type="predicted"/>
<dbReference type="PANTHER" id="PTHR30204:SF94">
    <property type="entry name" value="HEAVY METAL-DEPENDENT TRANSCRIPTIONAL REGULATOR HI_0293-RELATED"/>
    <property type="match status" value="1"/>
</dbReference>
<protein>
    <submittedName>
        <fullName evidence="6">MerR family DNA-binding transcriptional regulator</fullName>
    </submittedName>
</protein>
<dbReference type="EMBL" id="CP043538">
    <property type="protein sequence ID" value="QGY02952.1"/>
    <property type="molecule type" value="Genomic_DNA"/>
</dbReference>
<dbReference type="OrthoDB" id="9802944at2"/>
<dbReference type="GO" id="GO:0003700">
    <property type="term" value="F:DNA-binding transcription factor activity"/>
    <property type="evidence" value="ECO:0007669"/>
    <property type="project" value="InterPro"/>
</dbReference>
<dbReference type="PANTHER" id="PTHR30204">
    <property type="entry name" value="REDOX-CYCLING DRUG-SENSING TRANSCRIPTIONAL ACTIVATOR SOXR"/>
    <property type="match status" value="1"/>
</dbReference>
<dbReference type="SMART" id="SM00422">
    <property type="entry name" value="HTH_MERR"/>
    <property type="match status" value="1"/>
</dbReference>
<dbReference type="Proteomes" id="UP000012488">
    <property type="component" value="Chromosome"/>
</dbReference>
<feature type="region of interest" description="Disordered" evidence="4">
    <location>
        <begin position="119"/>
        <end position="151"/>
    </location>
</feature>
<reference evidence="6 7" key="2">
    <citation type="journal article" date="2013" name="Genome Announc.">
        <title>Draft Genome Sequence of Methylobacterium mesophilicum Strain SR1.6/6, Isolated from Citrus sinensis.</title>
        <authorList>
            <person name="Marinho Almeida D."/>
            <person name="Dini-Andreote F."/>
            <person name="Camargo Neves A.A."/>
            <person name="Juca Ramos R.T."/>
            <person name="Andreote F.D."/>
            <person name="Carneiro A.R."/>
            <person name="Oliveira de Souza Lima A."/>
            <person name="Caracciolo Gomes de Sa P.H."/>
            <person name="Ribeiro Barbosa M.S."/>
            <person name="Araujo W.L."/>
            <person name="Silva A."/>
        </authorList>
    </citation>
    <scope>NUCLEOTIDE SEQUENCE [LARGE SCALE GENOMIC DNA]</scope>
    <source>
        <strain evidence="6 7">SR1.6/6</strain>
    </source>
</reference>
<evidence type="ECO:0000313" key="6">
    <source>
        <dbReference type="EMBL" id="QGY02952.1"/>
    </source>
</evidence>
<dbReference type="PROSITE" id="PS00552">
    <property type="entry name" value="HTH_MERR_1"/>
    <property type="match status" value="1"/>
</dbReference>
<organism evidence="6 7">
    <name type="scientific">Methylobacterium mesophilicum SR1.6/6</name>
    <dbReference type="NCBI Taxonomy" id="908290"/>
    <lineage>
        <taxon>Bacteria</taxon>
        <taxon>Pseudomonadati</taxon>
        <taxon>Pseudomonadota</taxon>
        <taxon>Alphaproteobacteria</taxon>
        <taxon>Hyphomicrobiales</taxon>
        <taxon>Methylobacteriaceae</taxon>
        <taxon>Methylobacterium</taxon>
    </lineage>
</organism>
<dbReference type="KEGG" id="mmes:MMSR116_14485"/>
<name>A0A6B9FLR8_9HYPH</name>
<accession>A0A6B9FLR8</accession>
<dbReference type="Pfam" id="PF00376">
    <property type="entry name" value="MerR"/>
    <property type="match status" value="1"/>
</dbReference>
<dbReference type="InterPro" id="IPR015358">
    <property type="entry name" value="Tscrpt_reg_MerR_DNA-bd"/>
</dbReference>
<evidence type="ECO:0000256" key="1">
    <source>
        <dbReference type="ARBA" id="ARBA00023015"/>
    </source>
</evidence>
<keyword evidence="2 6" id="KW-0238">DNA-binding</keyword>
<dbReference type="PROSITE" id="PS50937">
    <property type="entry name" value="HTH_MERR_2"/>
    <property type="match status" value="1"/>
</dbReference>
<feature type="domain" description="HTH merR-type" evidence="5">
    <location>
        <begin position="1"/>
        <end position="69"/>
    </location>
</feature>
<evidence type="ECO:0000313" key="7">
    <source>
        <dbReference type="Proteomes" id="UP000012488"/>
    </source>
</evidence>